<sequence length="215" mass="24385">MEEVEGKGSVQRRRRRVKPTEEAESRETPDDPKDRGEGQQPPVSERDDYERGEEPRDDARNHDGSSGQTDMMLPAGTTEDEEETGDSEEREETEEEEEDDDSSSVHSDSSLMAASLRKISEKVGELEAHIMQKVEKTRANIERVFSLRLDSSPRLISSPNGYNDNEYLTQSIAPPMHSFLRLLHKEHVHASHTRDMEHLDSRTMLPGVLALLCCI</sequence>
<evidence type="ECO:0000256" key="1">
    <source>
        <dbReference type="SAM" id="MobiDB-lite"/>
    </source>
</evidence>
<feature type="region of interest" description="Disordered" evidence="1">
    <location>
        <begin position="1"/>
        <end position="111"/>
    </location>
</feature>
<proteinExistence type="predicted"/>
<feature type="compositionally biased region" description="Basic and acidic residues" evidence="1">
    <location>
        <begin position="44"/>
        <end position="63"/>
    </location>
</feature>
<feature type="compositionally biased region" description="Basic and acidic residues" evidence="1">
    <location>
        <begin position="18"/>
        <end position="37"/>
    </location>
</feature>
<dbReference type="EMBL" id="CASHTH010001633">
    <property type="protein sequence ID" value="CAI8017487.1"/>
    <property type="molecule type" value="Genomic_DNA"/>
</dbReference>
<gene>
    <name evidence="2" type="ORF">GBAR_LOCUS10608</name>
</gene>
<comment type="caution">
    <text evidence="2">The sequence shown here is derived from an EMBL/GenBank/DDBJ whole genome shotgun (WGS) entry which is preliminary data.</text>
</comment>
<dbReference type="AlphaFoldDB" id="A0AA35WKU4"/>
<name>A0AA35WKU4_GEOBA</name>
<reference evidence="2" key="1">
    <citation type="submission" date="2023-03" db="EMBL/GenBank/DDBJ databases">
        <authorList>
            <person name="Steffen K."/>
            <person name="Cardenas P."/>
        </authorList>
    </citation>
    <scope>NUCLEOTIDE SEQUENCE</scope>
</reference>
<evidence type="ECO:0000313" key="3">
    <source>
        <dbReference type="Proteomes" id="UP001174909"/>
    </source>
</evidence>
<dbReference type="Proteomes" id="UP001174909">
    <property type="component" value="Unassembled WGS sequence"/>
</dbReference>
<keyword evidence="3" id="KW-1185">Reference proteome</keyword>
<evidence type="ECO:0000313" key="2">
    <source>
        <dbReference type="EMBL" id="CAI8017487.1"/>
    </source>
</evidence>
<protein>
    <submittedName>
        <fullName evidence="2">Uncharacterized protein</fullName>
    </submittedName>
</protein>
<organism evidence="2 3">
    <name type="scientific">Geodia barretti</name>
    <name type="common">Barrett's horny sponge</name>
    <dbReference type="NCBI Taxonomy" id="519541"/>
    <lineage>
        <taxon>Eukaryota</taxon>
        <taxon>Metazoa</taxon>
        <taxon>Porifera</taxon>
        <taxon>Demospongiae</taxon>
        <taxon>Heteroscleromorpha</taxon>
        <taxon>Tetractinellida</taxon>
        <taxon>Astrophorina</taxon>
        <taxon>Geodiidae</taxon>
        <taxon>Geodia</taxon>
    </lineage>
</organism>
<accession>A0AA35WKU4</accession>
<feature type="compositionally biased region" description="Acidic residues" evidence="1">
    <location>
        <begin position="78"/>
        <end position="102"/>
    </location>
</feature>